<accession>A0A3N1KNA0</accession>
<sequence length="363" mass="39435">MGRRIGRWALPVRRLGVAIAAACVAVGLAMPATPALANEPIKVVGSTFVSPYLQAVFTKLTEGGVVAPPKMDLKGSERGLAEFCRSAAADSASVLAMSRRMRITEFEQCQRSGVPAIVEIPLGYSTLTLATRRSDTNFELTLQQLYAAVARELPVDGEFSENTNKRWRDIDPALPDTPIRVVLPAPGLGSRGFFEDRFLEAACRGIPAVKLIFSAEERVKQCVQLRKDGAIVEVGVPFDQAIRLAMTDAPPGTIAVVPFNIATAMTDVLKVLPLDGILPSPTTVAARTYPFNRPLFVYVKKAHVKDYRGNGPVAGLRELITELTRERTIGPDGYLTVEGVVPLGDDRRAEERGRALRLAIMER</sequence>
<feature type="signal peptide" evidence="2">
    <location>
        <begin position="1"/>
        <end position="37"/>
    </location>
</feature>
<reference evidence="4 5" key="1">
    <citation type="submission" date="2018-11" db="EMBL/GenBank/DDBJ databases">
        <title>Genomic Encyclopedia of Type Strains, Phase IV (KMG-IV): sequencing the most valuable type-strain genomes for metagenomic binning, comparative biology and taxonomic classification.</title>
        <authorList>
            <person name="Goeker M."/>
        </authorList>
    </citation>
    <scope>NUCLEOTIDE SEQUENCE [LARGE SCALE GENOMIC DNA]</scope>
    <source>
        <strain evidence="4 5">DSM 5900</strain>
    </source>
</reference>
<dbReference type="PANTHER" id="PTHR30570">
    <property type="entry name" value="PERIPLASMIC PHOSPHATE BINDING COMPONENT OF PHOSPHATE ABC TRANSPORTER"/>
    <property type="match status" value="1"/>
</dbReference>
<keyword evidence="5" id="KW-1185">Reference proteome</keyword>
<feature type="domain" description="PBP" evidence="3">
    <location>
        <begin position="37"/>
        <end position="323"/>
    </location>
</feature>
<keyword evidence="1 2" id="KW-0732">Signal</keyword>
<organism evidence="4 5">
    <name type="scientific">Stella humosa</name>
    <dbReference type="NCBI Taxonomy" id="94"/>
    <lineage>
        <taxon>Bacteria</taxon>
        <taxon>Pseudomonadati</taxon>
        <taxon>Pseudomonadota</taxon>
        <taxon>Alphaproteobacteria</taxon>
        <taxon>Rhodospirillales</taxon>
        <taxon>Stellaceae</taxon>
        <taxon>Stella</taxon>
    </lineage>
</organism>
<evidence type="ECO:0000313" key="4">
    <source>
        <dbReference type="EMBL" id="ROP83203.1"/>
    </source>
</evidence>
<name>A0A3N1KNA0_9PROT</name>
<dbReference type="PANTHER" id="PTHR30570:SF1">
    <property type="entry name" value="PHOSPHATE-BINDING PROTEIN PSTS"/>
    <property type="match status" value="1"/>
</dbReference>
<proteinExistence type="predicted"/>
<protein>
    <submittedName>
        <fullName evidence="4">Phosphate ABC transporter substrate-binding protein (PhoT family)</fullName>
    </submittedName>
</protein>
<dbReference type="InterPro" id="IPR024370">
    <property type="entry name" value="PBP_domain"/>
</dbReference>
<comment type="caution">
    <text evidence="4">The sequence shown here is derived from an EMBL/GenBank/DDBJ whole genome shotgun (WGS) entry which is preliminary data.</text>
</comment>
<dbReference type="InterPro" id="IPR050811">
    <property type="entry name" value="Phosphate_ABC_transporter"/>
</dbReference>
<dbReference type="EMBL" id="RJKX01000017">
    <property type="protein sequence ID" value="ROP83203.1"/>
    <property type="molecule type" value="Genomic_DNA"/>
</dbReference>
<evidence type="ECO:0000259" key="3">
    <source>
        <dbReference type="Pfam" id="PF12849"/>
    </source>
</evidence>
<evidence type="ECO:0000256" key="2">
    <source>
        <dbReference type="SAM" id="SignalP"/>
    </source>
</evidence>
<dbReference type="SUPFAM" id="SSF53850">
    <property type="entry name" value="Periplasmic binding protein-like II"/>
    <property type="match status" value="1"/>
</dbReference>
<dbReference type="Pfam" id="PF12849">
    <property type="entry name" value="PBP_like_2"/>
    <property type="match status" value="1"/>
</dbReference>
<feature type="chain" id="PRO_5018045074" evidence="2">
    <location>
        <begin position="38"/>
        <end position="363"/>
    </location>
</feature>
<gene>
    <name evidence="4" type="ORF">EDC65_4734</name>
</gene>
<evidence type="ECO:0000313" key="5">
    <source>
        <dbReference type="Proteomes" id="UP000278222"/>
    </source>
</evidence>
<dbReference type="AlphaFoldDB" id="A0A3N1KNA0"/>
<dbReference type="Proteomes" id="UP000278222">
    <property type="component" value="Unassembled WGS sequence"/>
</dbReference>
<dbReference type="Gene3D" id="3.40.190.10">
    <property type="entry name" value="Periplasmic binding protein-like II"/>
    <property type="match status" value="2"/>
</dbReference>
<evidence type="ECO:0000256" key="1">
    <source>
        <dbReference type="ARBA" id="ARBA00022729"/>
    </source>
</evidence>